<gene>
    <name evidence="2" type="ORF">LTR09_012515</name>
</gene>
<evidence type="ECO:0000313" key="2">
    <source>
        <dbReference type="EMBL" id="KAK3045960.1"/>
    </source>
</evidence>
<reference evidence="2" key="1">
    <citation type="submission" date="2023-04" db="EMBL/GenBank/DDBJ databases">
        <title>Black Yeasts Isolated from many extreme environments.</title>
        <authorList>
            <person name="Coleine C."/>
            <person name="Stajich J.E."/>
            <person name="Selbmann L."/>
        </authorList>
    </citation>
    <scope>NUCLEOTIDE SEQUENCE</scope>
    <source>
        <strain evidence="2">CCFEE 5312</strain>
    </source>
</reference>
<feature type="region of interest" description="Disordered" evidence="1">
    <location>
        <begin position="86"/>
        <end position="120"/>
    </location>
</feature>
<accession>A0AAJ0DA67</accession>
<dbReference type="EMBL" id="JAWDJX010000129">
    <property type="protein sequence ID" value="KAK3045960.1"/>
    <property type="molecule type" value="Genomic_DNA"/>
</dbReference>
<proteinExistence type="predicted"/>
<organism evidence="2 3">
    <name type="scientific">Extremus antarcticus</name>
    <dbReference type="NCBI Taxonomy" id="702011"/>
    <lineage>
        <taxon>Eukaryota</taxon>
        <taxon>Fungi</taxon>
        <taxon>Dikarya</taxon>
        <taxon>Ascomycota</taxon>
        <taxon>Pezizomycotina</taxon>
        <taxon>Dothideomycetes</taxon>
        <taxon>Dothideomycetidae</taxon>
        <taxon>Mycosphaerellales</taxon>
        <taxon>Extremaceae</taxon>
        <taxon>Extremus</taxon>
    </lineage>
</organism>
<dbReference type="Proteomes" id="UP001271007">
    <property type="component" value="Unassembled WGS sequence"/>
</dbReference>
<evidence type="ECO:0000313" key="3">
    <source>
        <dbReference type="Proteomes" id="UP001271007"/>
    </source>
</evidence>
<comment type="caution">
    <text evidence="2">The sequence shown here is derived from an EMBL/GenBank/DDBJ whole genome shotgun (WGS) entry which is preliminary data.</text>
</comment>
<protein>
    <submittedName>
        <fullName evidence="2">Uncharacterized protein</fullName>
    </submittedName>
</protein>
<feature type="compositionally biased region" description="Basic and acidic residues" evidence="1">
    <location>
        <begin position="98"/>
        <end position="120"/>
    </location>
</feature>
<keyword evidence="3" id="KW-1185">Reference proteome</keyword>
<evidence type="ECO:0000256" key="1">
    <source>
        <dbReference type="SAM" id="MobiDB-lite"/>
    </source>
</evidence>
<name>A0AAJ0DA67_9PEZI</name>
<sequence length="120" mass="13070">MDCIGLAAGVNVFNQGIRSSSALNNALTPSQLSTIYKSPLAVEQLSQRERHMVSTIYAEAFTSEMKTATYIAAACPAASLLTLQRNAPFKRPPGSRKPPGDKDVQQIEERESTLEKEEEA</sequence>
<dbReference type="AlphaFoldDB" id="A0AAJ0DA67"/>